<feature type="region of interest" description="Disordered" evidence="1">
    <location>
        <begin position="75"/>
        <end position="180"/>
    </location>
</feature>
<feature type="compositionally biased region" description="Polar residues" evidence="1">
    <location>
        <begin position="104"/>
        <end position="117"/>
    </location>
</feature>
<dbReference type="Proteomes" id="UP000278807">
    <property type="component" value="Unassembled WGS sequence"/>
</dbReference>
<dbReference type="OrthoDB" id="6256902at2759"/>
<sequence length="258" mass="27706">MLINANSFQSDFNLPVDRNSSASLNTNVPLIQPATALRGGGGGGKIPIYRRSYGVGQVKPRPLIWEDGRLRQIQPEQPESPVNPIQSSTTDSFLGTAAGRGVFSPSNSTTMTTSVPRFSSFKGDRMGIKANSGIGGRSKGKGKGATLGFMSPTGSMISSRPSRRDEGQSGTFKIPEMDASLPETRRHPILPMDPSTPSFNLSSEEPLPPNNVLFPNLESEQTSTASNIPPSLKMKSGGDGVDDLDFEACSCYYYCYFK</sequence>
<accession>A0A0R3TXU0</accession>
<evidence type="ECO:0000313" key="2">
    <source>
        <dbReference type="EMBL" id="VDO13735.1"/>
    </source>
</evidence>
<reference evidence="2 3" key="2">
    <citation type="submission" date="2018-11" db="EMBL/GenBank/DDBJ databases">
        <authorList>
            <consortium name="Pathogen Informatics"/>
        </authorList>
    </citation>
    <scope>NUCLEOTIDE SEQUENCE [LARGE SCALE GENOMIC DNA]</scope>
</reference>
<dbReference type="WBParaSite" id="HNAJ_0001268501-mRNA-1">
    <property type="protein sequence ID" value="HNAJ_0001268501-mRNA-1"/>
    <property type="gene ID" value="HNAJ_0001268501"/>
</dbReference>
<gene>
    <name evidence="2" type="ORF">HNAJ_LOCUS12663</name>
</gene>
<feature type="compositionally biased region" description="Polar residues" evidence="1">
    <location>
        <begin position="83"/>
        <end position="93"/>
    </location>
</feature>
<name>A0A0R3TXU0_RODNA</name>
<evidence type="ECO:0000256" key="1">
    <source>
        <dbReference type="SAM" id="MobiDB-lite"/>
    </source>
</evidence>
<evidence type="ECO:0000313" key="4">
    <source>
        <dbReference type="WBParaSite" id="HNAJ_0001268501-mRNA-1"/>
    </source>
</evidence>
<proteinExistence type="predicted"/>
<dbReference type="AlphaFoldDB" id="A0A0R3TXU0"/>
<dbReference type="EMBL" id="UZAE01014538">
    <property type="protein sequence ID" value="VDO13735.1"/>
    <property type="molecule type" value="Genomic_DNA"/>
</dbReference>
<feature type="compositionally biased region" description="Polar residues" evidence="1">
    <location>
        <begin position="219"/>
        <end position="229"/>
    </location>
</feature>
<feature type="region of interest" description="Disordered" evidence="1">
    <location>
        <begin position="196"/>
        <end position="233"/>
    </location>
</feature>
<keyword evidence="3" id="KW-1185">Reference proteome</keyword>
<organism evidence="4">
    <name type="scientific">Rodentolepis nana</name>
    <name type="common">Dwarf tapeworm</name>
    <name type="synonym">Hymenolepis nana</name>
    <dbReference type="NCBI Taxonomy" id="102285"/>
    <lineage>
        <taxon>Eukaryota</taxon>
        <taxon>Metazoa</taxon>
        <taxon>Spiralia</taxon>
        <taxon>Lophotrochozoa</taxon>
        <taxon>Platyhelminthes</taxon>
        <taxon>Cestoda</taxon>
        <taxon>Eucestoda</taxon>
        <taxon>Cyclophyllidea</taxon>
        <taxon>Hymenolepididae</taxon>
        <taxon>Rodentolepis</taxon>
    </lineage>
</organism>
<reference evidence="4" key="1">
    <citation type="submission" date="2017-02" db="UniProtKB">
        <authorList>
            <consortium name="WormBaseParasite"/>
        </authorList>
    </citation>
    <scope>IDENTIFICATION</scope>
</reference>
<protein>
    <submittedName>
        <fullName evidence="2 4">Uncharacterized protein</fullName>
    </submittedName>
</protein>
<evidence type="ECO:0000313" key="3">
    <source>
        <dbReference type="Proteomes" id="UP000278807"/>
    </source>
</evidence>
<dbReference type="STRING" id="102285.A0A0R3TXU0"/>